<dbReference type="GO" id="GO:0044042">
    <property type="term" value="P:glucan metabolic process"/>
    <property type="evidence" value="ECO:0007669"/>
    <property type="project" value="InterPro"/>
</dbReference>
<dbReference type="InterPro" id="IPR000757">
    <property type="entry name" value="Beta-glucanase-like"/>
</dbReference>
<keyword evidence="4" id="KW-0732">Signal</keyword>
<evidence type="ECO:0000313" key="7">
    <source>
        <dbReference type="EnsemblPlants" id="OBART02G28860.1"/>
    </source>
</evidence>
<dbReference type="GO" id="GO:0048046">
    <property type="term" value="C:apoplast"/>
    <property type="evidence" value="ECO:0007669"/>
    <property type="project" value="UniProtKB-SubCell"/>
</dbReference>
<dbReference type="GO" id="GO:0004553">
    <property type="term" value="F:hydrolase activity, hydrolyzing O-glycosyl compounds"/>
    <property type="evidence" value="ECO:0007669"/>
    <property type="project" value="InterPro"/>
</dbReference>
<dbReference type="Proteomes" id="UP000026960">
    <property type="component" value="Chromosome 2"/>
</dbReference>
<dbReference type="InterPro" id="IPR044791">
    <property type="entry name" value="Beta-glucanase/XTH"/>
</dbReference>
<evidence type="ECO:0000256" key="3">
    <source>
        <dbReference type="ARBA" id="ARBA00023295"/>
    </source>
</evidence>
<evidence type="ECO:0000256" key="4">
    <source>
        <dbReference type="RuleBase" id="RU361120"/>
    </source>
</evidence>
<dbReference type="InterPro" id="IPR010713">
    <property type="entry name" value="XET_C"/>
</dbReference>
<dbReference type="Gramene" id="OBART02G28860.1">
    <property type="protein sequence ID" value="OBART02G28860.1"/>
    <property type="gene ID" value="OBART02G28860"/>
</dbReference>
<reference evidence="7" key="1">
    <citation type="journal article" date="2009" name="Rice">
        <title>De Novo Next Generation Sequencing of Plant Genomes.</title>
        <authorList>
            <person name="Rounsley S."/>
            <person name="Marri P.R."/>
            <person name="Yu Y."/>
            <person name="He R."/>
            <person name="Sisneros N."/>
            <person name="Goicoechea J.L."/>
            <person name="Lee S.J."/>
            <person name="Angelova A."/>
            <person name="Kudrna D."/>
            <person name="Luo M."/>
            <person name="Affourtit J."/>
            <person name="Desany B."/>
            <person name="Knight J."/>
            <person name="Niazi F."/>
            <person name="Egholm M."/>
            <person name="Wing R.A."/>
        </authorList>
    </citation>
    <scope>NUCLEOTIDE SEQUENCE [LARGE SCALE GENOMIC DNA]</scope>
    <source>
        <strain evidence="7">cv. IRGC 105608</strain>
    </source>
</reference>
<comment type="subcellular location">
    <subcellularLocation>
        <location evidence="4">Secreted</location>
        <location evidence="4">Cell wall</location>
    </subcellularLocation>
    <subcellularLocation>
        <location evidence="4">Secreted</location>
        <location evidence="4">Extracellular space</location>
        <location evidence="4">Apoplast</location>
    </subcellularLocation>
</comment>
<keyword evidence="3 4" id="KW-0326">Glycosidase</keyword>
<comment type="PTM">
    <text evidence="4">Contains at least one intrachain disulfide bond essential for its enzymatic activity.</text>
</comment>
<keyword evidence="4" id="KW-0134">Cell wall</keyword>
<dbReference type="InterPro" id="IPR013320">
    <property type="entry name" value="ConA-like_dom_sf"/>
</dbReference>
<dbReference type="AlphaFoldDB" id="A0A0D3F992"/>
<keyword evidence="4" id="KW-0961">Cell wall biogenesis/degradation</keyword>
<reference evidence="7" key="2">
    <citation type="submission" date="2015-03" db="UniProtKB">
        <authorList>
            <consortium name="EnsemblPlants"/>
        </authorList>
    </citation>
    <scope>IDENTIFICATION</scope>
</reference>
<dbReference type="Gene3D" id="2.60.120.200">
    <property type="match status" value="1"/>
</dbReference>
<dbReference type="eggNOG" id="ENOG502QURN">
    <property type="taxonomic scope" value="Eukaryota"/>
</dbReference>
<evidence type="ECO:0000259" key="6">
    <source>
        <dbReference type="PROSITE" id="PS51762"/>
    </source>
</evidence>
<dbReference type="GO" id="GO:0071555">
    <property type="term" value="P:cell wall organization"/>
    <property type="evidence" value="ECO:0007669"/>
    <property type="project" value="UniProtKB-KW"/>
</dbReference>
<feature type="compositionally biased region" description="Basic residues" evidence="5">
    <location>
        <begin position="366"/>
        <end position="376"/>
    </location>
</feature>
<keyword evidence="4" id="KW-0964">Secreted</keyword>
<dbReference type="HOGENOM" id="CLU_048041_1_2_1"/>
<comment type="similarity">
    <text evidence="4">Belongs to the glycosyl hydrolase 16 family.</text>
</comment>
<feature type="region of interest" description="Disordered" evidence="5">
    <location>
        <begin position="366"/>
        <end position="393"/>
    </location>
</feature>
<feature type="signal peptide" evidence="4">
    <location>
        <begin position="1"/>
        <end position="28"/>
    </location>
</feature>
<dbReference type="GO" id="GO:0016762">
    <property type="term" value="F:xyloglucan:xyloglucosyl transferase activity"/>
    <property type="evidence" value="ECO:0007669"/>
    <property type="project" value="UniProtKB-EC"/>
</dbReference>
<feature type="domain" description="GH16" evidence="6">
    <location>
        <begin position="27"/>
        <end position="267"/>
    </location>
</feature>
<dbReference type="STRING" id="65489.A0A0D3F992"/>
<dbReference type="Pfam" id="PF00722">
    <property type="entry name" value="Glyco_hydro_16"/>
    <property type="match status" value="2"/>
</dbReference>
<sequence length="393" mass="43194">MALEARFFLAAVFAVAATCLCLSAVASAFAVPSVAFDEGYSPLFGDDNLVRSSDDKSVRLLLDRRSGSGFISSDYYLHGFFSASIKLPKAYTAGVVVAFYQVAYQPHALVAQGRQQGEPHGLFGLSSPKRLRRLHPRINLSNGDVYEKTHDELDFEFLGSRWGGQWRVQTNVYGNGSTARGREERYLLPFDPTLEAHRYSVLWAPTHIIFYIDDTPIREVIRHPGMGGDFPSKPMAVYATIWDGSTWATDGGKYKVNYKYAPFASEFSDLALLGCRADPVLRAPRDGGGAGCAEPDLLGLLTADYAVMTPRKRAAMRAFRARHMTYTVCYDAVRYAAGPFPECDVSDVEKESFSAWGESKNVVMKARGRGRRRGRKAGVAGAGAMSRLDVSSS</sequence>
<keyword evidence="1 4" id="KW-0808">Transferase</keyword>
<dbReference type="EnsemblPlants" id="OBART02G28860.1">
    <property type="protein sequence ID" value="OBART02G28860.1"/>
    <property type="gene ID" value="OBART02G28860"/>
</dbReference>
<keyword evidence="8" id="KW-1185">Reference proteome</keyword>
<keyword evidence="4" id="KW-0052">Apoplast</keyword>
<evidence type="ECO:0000256" key="5">
    <source>
        <dbReference type="SAM" id="MobiDB-lite"/>
    </source>
</evidence>
<dbReference type="PROSITE" id="PS51762">
    <property type="entry name" value="GH16_2"/>
    <property type="match status" value="1"/>
</dbReference>
<keyword evidence="2 4" id="KW-0378">Hydrolase</keyword>
<evidence type="ECO:0000313" key="8">
    <source>
        <dbReference type="Proteomes" id="UP000026960"/>
    </source>
</evidence>
<dbReference type="SUPFAM" id="SSF49899">
    <property type="entry name" value="Concanavalin A-like lectins/glucanases"/>
    <property type="match status" value="1"/>
</dbReference>
<dbReference type="EC" id="2.4.1.207" evidence="4"/>
<dbReference type="PaxDb" id="65489-OBART02G28860.1"/>
<feature type="chain" id="PRO_5005113338" description="Xyloglucan endotransglucosylase/hydrolase" evidence="4">
    <location>
        <begin position="29"/>
        <end position="393"/>
    </location>
</feature>
<name>A0A0D3F992_9ORYZ</name>
<organism evidence="7">
    <name type="scientific">Oryza barthii</name>
    <dbReference type="NCBI Taxonomy" id="65489"/>
    <lineage>
        <taxon>Eukaryota</taxon>
        <taxon>Viridiplantae</taxon>
        <taxon>Streptophyta</taxon>
        <taxon>Embryophyta</taxon>
        <taxon>Tracheophyta</taxon>
        <taxon>Spermatophyta</taxon>
        <taxon>Magnoliopsida</taxon>
        <taxon>Liliopsida</taxon>
        <taxon>Poales</taxon>
        <taxon>Poaceae</taxon>
        <taxon>BOP clade</taxon>
        <taxon>Oryzoideae</taxon>
        <taxon>Oryzeae</taxon>
        <taxon>Oryzinae</taxon>
        <taxon>Oryza</taxon>
    </lineage>
</organism>
<evidence type="ECO:0000256" key="2">
    <source>
        <dbReference type="ARBA" id="ARBA00022801"/>
    </source>
</evidence>
<dbReference type="Pfam" id="PF06955">
    <property type="entry name" value="XET_C"/>
    <property type="match status" value="1"/>
</dbReference>
<protein>
    <recommendedName>
        <fullName evidence="4">Xyloglucan endotransglucosylase/hydrolase</fullName>
        <ecNumber evidence="4">2.4.1.207</ecNumber>
    </recommendedName>
</protein>
<comment type="function">
    <text evidence="4">Catalyzes xyloglucan endohydrolysis (XEH) and/or endotransglycosylation (XET). Cleaves and religates xyloglucan polymers, an essential constituent of the primary cell wall, and thereby participates in cell wall construction of growing tissues.</text>
</comment>
<proteinExistence type="inferred from homology"/>
<dbReference type="PANTHER" id="PTHR31062">
    <property type="entry name" value="XYLOGLUCAN ENDOTRANSGLUCOSYLASE/HYDROLASE PROTEIN 8-RELATED"/>
    <property type="match status" value="1"/>
</dbReference>
<evidence type="ECO:0000256" key="1">
    <source>
        <dbReference type="ARBA" id="ARBA00022679"/>
    </source>
</evidence>
<accession>A0A0D3F992</accession>